<dbReference type="PROSITE" id="PS50931">
    <property type="entry name" value="HTH_LYSR"/>
    <property type="match status" value="1"/>
</dbReference>
<evidence type="ECO:0000256" key="1">
    <source>
        <dbReference type="ARBA" id="ARBA00009437"/>
    </source>
</evidence>
<feature type="domain" description="HTH lysR-type" evidence="5">
    <location>
        <begin position="1"/>
        <end position="58"/>
    </location>
</feature>
<dbReference type="RefSeq" id="WP_283742061.1">
    <property type="nucleotide sequence ID" value="NZ_JASJEV010000016.1"/>
</dbReference>
<dbReference type="InterPro" id="IPR000847">
    <property type="entry name" value="LysR_HTH_N"/>
</dbReference>
<accession>A0ABT7AL07</accession>
<dbReference type="Pfam" id="PF03466">
    <property type="entry name" value="LysR_substrate"/>
    <property type="match status" value="1"/>
</dbReference>
<organism evidence="6 7">
    <name type="scientific">Chelatococcus albus</name>
    <dbReference type="NCBI Taxonomy" id="3047466"/>
    <lineage>
        <taxon>Bacteria</taxon>
        <taxon>Pseudomonadati</taxon>
        <taxon>Pseudomonadota</taxon>
        <taxon>Alphaproteobacteria</taxon>
        <taxon>Hyphomicrobiales</taxon>
        <taxon>Chelatococcaceae</taxon>
        <taxon>Chelatococcus</taxon>
    </lineage>
</organism>
<dbReference type="EMBL" id="JASJEV010000016">
    <property type="protein sequence ID" value="MDJ1160063.1"/>
    <property type="molecule type" value="Genomic_DNA"/>
</dbReference>
<evidence type="ECO:0000256" key="2">
    <source>
        <dbReference type="ARBA" id="ARBA00023015"/>
    </source>
</evidence>
<dbReference type="InterPro" id="IPR005119">
    <property type="entry name" value="LysR_subst-bd"/>
</dbReference>
<evidence type="ECO:0000256" key="3">
    <source>
        <dbReference type="ARBA" id="ARBA00023125"/>
    </source>
</evidence>
<keyword evidence="7" id="KW-1185">Reference proteome</keyword>
<dbReference type="InterPro" id="IPR036388">
    <property type="entry name" value="WH-like_DNA-bd_sf"/>
</dbReference>
<keyword evidence="2" id="KW-0805">Transcription regulation</keyword>
<dbReference type="SUPFAM" id="SSF53850">
    <property type="entry name" value="Periplasmic binding protein-like II"/>
    <property type="match status" value="1"/>
</dbReference>
<dbReference type="Pfam" id="PF00126">
    <property type="entry name" value="HTH_1"/>
    <property type="match status" value="1"/>
</dbReference>
<dbReference type="Gene3D" id="1.10.10.10">
    <property type="entry name" value="Winged helix-like DNA-binding domain superfamily/Winged helix DNA-binding domain"/>
    <property type="match status" value="1"/>
</dbReference>
<dbReference type="SUPFAM" id="SSF46785">
    <property type="entry name" value="Winged helix' DNA-binding domain"/>
    <property type="match status" value="1"/>
</dbReference>
<dbReference type="InterPro" id="IPR036390">
    <property type="entry name" value="WH_DNA-bd_sf"/>
</dbReference>
<dbReference type="PANTHER" id="PTHR30126:SF94">
    <property type="entry name" value="LYSR FAMILY TRANSCRIPTIONAL REGULATOR"/>
    <property type="match status" value="1"/>
</dbReference>
<evidence type="ECO:0000259" key="5">
    <source>
        <dbReference type="PROSITE" id="PS50931"/>
    </source>
</evidence>
<keyword evidence="4" id="KW-0804">Transcription</keyword>
<evidence type="ECO:0000313" key="6">
    <source>
        <dbReference type="EMBL" id="MDJ1160063.1"/>
    </source>
</evidence>
<evidence type="ECO:0000256" key="4">
    <source>
        <dbReference type="ARBA" id="ARBA00023163"/>
    </source>
</evidence>
<dbReference type="PANTHER" id="PTHR30126">
    <property type="entry name" value="HTH-TYPE TRANSCRIPTIONAL REGULATOR"/>
    <property type="match status" value="1"/>
</dbReference>
<name>A0ABT7AL07_9HYPH</name>
<dbReference type="Proteomes" id="UP001321492">
    <property type="component" value="Unassembled WGS sequence"/>
</dbReference>
<comment type="caution">
    <text evidence="6">The sequence shown here is derived from an EMBL/GenBank/DDBJ whole genome shotgun (WGS) entry which is preliminary data.</text>
</comment>
<dbReference type="Gene3D" id="3.40.190.290">
    <property type="match status" value="1"/>
</dbReference>
<dbReference type="PRINTS" id="PR00039">
    <property type="entry name" value="HTHLYSR"/>
</dbReference>
<keyword evidence="3" id="KW-0238">DNA-binding</keyword>
<sequence length="293" mass="32078">MNIVHLRAFHLVAQAGSFTHAARAGGVSQPTLSAQVRALEQMHGVNLFNRRGRGVTLTPLGQNLFTITTRLFAAEDEARALIAGSRTLARGHLRVAADSPTHVMPLLAALKRRHAGLTFSLRVGNSSDVLKQILDYDADVAVMAKRTSDPRIHSLRLRADRLVLFVPQAHPWVHRQAVALQELTGRDLVIRERGSITREVFEARLSEAGVRPGTLVEVQTREAVREAVVAGFGIGIVFDSELGSDADIHALDVADADLTVEEYVVCREERRRIPLLRGFLEIAHQAVAEAPQG</sequence>
<reference evidence="6 7" key="1">
    <citation type="submission" date="2023-05" db="EMBL/GenBank/DDBJ databases">
        <title>Chelatococcus sp. nov., a moderately thermophilic bacterium isolated from hot spring microbial mat.</title>
        <authorList>
            <person name="Hu C.-J."/>
            <person name="Li W.-J."/>
        </authorList>
    </citation>
    <scope>NUCLEOTIDE SEQUENCE [LARGE SCALE GENOMIC DNA]</scope>
    <source>
        <strain evidence="6 7">SYSU G07232</strain>
    </source>
</reference>
<evidence type="ECO:0000313" key="7">
    <source>
        <dbReference type="Proteomes" id="UP001321492"/>
    </source>
</evidence>
<comment type="similarity">
    <text evidence="1">Belongs to the LysR transcriptional regulatory family.</text>
</comment>
<gene>
    <name evidence="6" type="ORF">QNA08_17760</name>
</gene>
<protein>
    <submittedName>
        <fullName evidence="6">LysR substrate-binding domain-containing protein</fullName>
    </submittedName>
</protein>
<proteinExistence type="inferred from homology"/>